<dbReference type="GO" id="GO:1990404">
    <property type="term" value="F:NAD+-protein mono-ADP-ribosyltransferase activity"/>
    <property type="evidence" value="ECO:0007669"/>
    <property type="project" value="TreeGrafter"/>
</dbReference>
<dbReference type="AlphaFoldDB" id="A0A9W9YEQ3"/>
<protein>
    <submittedName>
        <fullName evidence="5">Poly (ADP-ribose) polymerase, member 12</fullName>
        <ecNumber evidence="5">2.4.2.30</ecNumber>
    </submittedName>
</protein>
<organism evidence="5 6">
    <name type="scientific">Desmophyllum pertusum</name>
    <dbReference type="NCBI Taxonomy" id="174260"/>
    <lineage>
        <taxon>Eukaryota</taxon>
        <taxon>Metazoa</taxon>
        <taxon>Cnidaria</taxon>
        <taxon>Anthozoa</taxon>
        <taxon>Hexacorallia</taxon>
        <taxon>Scleractinia</taxon>
        <taxon>Caryophylliina</taxon>
        <taxon>Caryophylliidae</taxon>
        <taxon>Desmophyllum</taxon>
    </lineage>
</organism>
<reference evidence="5" key="1">
    <citation type="submission" date="2023-01" db="EMBL/GenBank/DDBJ databases">
        <title>Genome assembly of the deep-sea coral Lophelia pertusa.</title>
        <authorList>
            <person name="Herrera S."/>
            <person name="Cordes E."/>
        </authorList>
    </citation>
    <scope>NUCLEOTIDE SEQUENCE</scope>
    <source>
        <strain evidence="5">USNM1676648</strain>
        <tissue evidence="5">Polyp</tissue>
    </source>
</reference>
<dbReference type="EMBL" id="MU827781">
    <property type="protein sequence ID" value="KAJ7337320.1"/>
    <property type="molecule type" value="Genomic_DNA"/>
</dbReference>
<comment type="caution">
    <text evidence="5">The sequence shown here is derived from an EMBL/GenBank/DDBJ whole genome shotgun (WGS) entry which is preliminary data.</text>
</comment>
<keyword evidence="2" id="KW-0539">Nucleus</keyword>
<dbReference type="OrthoDB" id="6133115at2759"/>
<dbReference type="InterPro" id="IPR051712">
    <property type="entry name" value="ARTD-AVP"/>
</dbReference>
<dbReference type="Gene3D" id="3.30.720.50">
    <property type="match status" value="1"/>
</dbReference>
<dbReference type="PROSITE" id="PS50918">
    <property type="entry name" value="WWE"/>
    <property type="match status" value="2"/>
</dbReference>
<evidence type="ECO:0000256" key="3">
    <source>
        <dbReference type="ARBA" id="ARBA00024347"/>
    </source>
</evidence>
<feature type="domain" description="WWE" evidence="4">
    <location>
        <begin position="1"/>
        <end position="81"/>
    </location>
</feature>
<name>A0A9W9YEQ3_9CNID</name>
<dbReference type="Pfam" id="PF02825">
    <property type="entry name" value="WWE"/>
    <property type="match status" value="1"/>
</dbReference>
<evidence type="ECO:0000256" key="1">
    <source>
        <dbReference type="ARBA" id="ARBA00004123"/>
    </source>
</evidence>
<comment type="subcellular location">
    <subcellularLocation>
        <location evidence="1">Nucleus</location>
    </subcellularLocation>
</comment>
<dbReference type="InterPro" id="IPR037197">
    <property type="entry name" value="WWE_dom_sf"/>
</dbReference>
<keyword evidence="6" id="KW-1185">Reference proteome</keyword>
<dbReference type="Proteomes" id="UP001163046">
    <property type="component" value="Unassembled WGS sequence"/>
</dbReference>
<keyword evidence="5" id="KW-0328">Glycosyltransferase</keyword>
<dbReference type="GO" id="GO:0005634">
    <property type="term" value="C:nucleus"/>
    <property type="evidence" value="ECO:0007669"/>
    <property type="project" value="UniProtKB-SubCell"/>
</dbReference>
<evidence type="ECO:0000256" key="2">
    <source>
        <dbReference type="ARBA" id="ARBA00023242"/>
    </source>
</evidence>
<gene>
    <name evidence="5" type="primary">PARP12_8</name>
    <name evidence="5" type="ORF">OS493_010182</name>
</gene>
<dbReference type="PANTHER" id="PTHR45740">
    <property type="entry name" value="POLY [ADP-RIBOSE] POLYMERASE"/>
    <property type="match status" value="1"/>
</dbReference>
<dbReference type="SUPFAM" id="SSF117839">
    <property type="entry name" value="WWE domain"/>
    <property type="match status" value="1"/>
</dbReference>
<dbReference type="PANTHER" id="PTHR45740:SF2">
    <property type="entry name" value="POLY [ADP-RIBOSE] POLYMERASE"/>
    <property type="match status" value="1"/>
</dbReference>
<accession>A0A9W9YEQ3</accession>
<comment type="similarity">
    <text evidence="3">Belongs to the ARTD/PARP family.</text>
</comment>
<sequence>MPFSWQFKESDSYEWRNFGPSDNVAIEKLYCDVEKLEINMVLKDTSSRELNVSSTLITANFEDMSMTLQTSAQFLLRRLSTPSYIKEPGNVLSTKWIWYWQDDDGWKKYAVTKKSSETKQEDIEAAYLKEDQSYFFQIGTFNYIITFYETSMYQTNMDPRYFTKRSVRRRPLFASESVLQTTHSELKGQDMDFERIALKRGREMLAVSKRFS</sequence>
<proteinExistence type="inferred from homology"/>
<evidence type="ECO:0000259" key="4">
    <source>
        <dbReference type="PROSITE" id="PS50918"/>
    </source>
</evidence>
<feature type="domain" description="WWE" evidence="4">
    <location>
        <begin position="84"/>
        <end position="169"/>
    </location>
</feature>
<evidence type="ECO:0000313" key="6">
    <source>
        <dbReference type="Proteomes" id="UP001163046"/>
    </source>
</evidence>
<dbReference type="InterPro" id="IPR004170">
    <property type="entry name" value="WWE_dom"/>
</dbReference>
<dbReference type="GO" id="GO:0003950">
    <property type="term" value="F:NAD+ poly-ADP-ribosyltransferase activity"/>
    <property type="evidence" value="ECO:0007669"/>
    <property type="project" value="UniProtKB-EC"/>
</dbReference>
<dbReference type="EC" id="2.4.2.30" evidence="5"/>
<keyword evidence="5" id="KW-0808">Transferase</keyword>
<evidence type="ECO:0000313" key="5">
    <source>
        <dbReference type="EMBL" id="KAJ7337320.1"/>
    </source>
</evidence>